<feature type="domain" description="Dehydrogenase E1 component" evidence="6">
    <location>
        <begin position="29"/>
        <end position="331"/>
    </location>
</feature>
<reference evidence="7" key="1">
    <citation type="submission" date="2024-06" db="EMBL/GenBank/DDBJ databases">
        <title>The complete plastid genome and phylogenetic analysis of Gracilaria hainanensis.</title>
        <authorList>
            <person name="Tan H."/>
            <person name="Li N."/>
        </authorList>
    </citation>
    <scope>NUCLEOTIDE SEQUENCE</scope>
</reference>
<dbReference type="Gene3D" id="3.40.50.970">
    <property type="match status" value="1"/>
</dbReference>
<geneLocation type="chloroplast" evidence="7"/>
<comment type="function">
    <text evidence="5">The pyruvate dehydrogenase complex catalyzes the overall conversion of pyruvate to acetyl-CoA and CO(2).</text>
</comment>
<keyword evidence="7" id="KW-0150">Chloroplast</keyword>
<evidence type="ECO:0000313" key="7">
    <source>
        <dbReference type="EMBL" id="XCA55510.1"/>
    </source>
</evidence>
<keyword evidence="7" id="KW-0934">Plastid</keyword>
<comment type="catalytic activity">
    <reaction evidence="5">
        <text>N(6)-[(R)-lipoyl]-L-lysyl-[protein] + pyruvate + H(+) = N(6)-[(R)-S(8)-acetyldihydrolipoyl]-L-lysyl-[protein] + CO2</text>
        <dbReference type="Rhea" id="RHEA:19189"/>
        <dbReference type="Rhea" id="RHEA-COMP:10474"/>
        <dbReference type="Rhea" id="RHEA-COMP:10478"/>
        <dbReference type="ChEBI" id="CHEBI:15361"/>
        <dbReference type="ChEBI" id="CHEBI:15378"/>
        <dbReference type="ChEBI" id="CHEBI:16526"/>
        <dbReference type="ChEBI" id="CHEBI:83099"/>
        <dbReference type="ChEBI" id="CHEBI:83111"/>
        <dbReference type="EC" id="1.2.4.1"/>
    </reaction>
</comment>
<dbReference type="EC" id="1.2.4.1" evidence="5"/>
<proteinExistence type="predicted"/>
<keyword evidence="3 5" id="KW-0786">Thiamine pyrophosphate</keyword>
<comment type="cofactor">
    <cofactor evidence="1 5">
        <name>thiamine diphosphate</name>
        <dbReference type="ChEBI" id="CHEBI:58937"/>
    </cofactor>
</comment>
<evidence type="ECO:0000259" key="6">
    <source>
        <dbReference type="Pfam" id="PF00676"/>
    </source>
</evidence>
<sequence length="341" mass="38221">MKNKITLPSSVFSEYEINSQVILSLYKDMLLGRHFEDMCAQMYYRGKMFGFVHLYNGQEAVSTGIIKSLQKEDYVCSTYRDHVHALSKGVPAKLVMAELFGKETGCSRGRGGSMHIFSAPHNFLGGFAFIGEGIPVAIGAAFQSIYRKQVLNDQKPMRVTACFFGDGTSNNGQFFECLNMAVLWKLPVIFIVENNQWAIGMAHHRSTSFPEIHKKAEAFGLPGIEVDGMDVLAVREIALSAINRARFGHGPTLIEALTYRFRGHSLADPDELRSVTEKEAWLARDPIKRLKDYILDNSLFSEQAVNDVNSEVKIEVDQAVEFAMSSPEPNIKDLKKYLFAD</sequence>
<dbReference type="InterPro" id="IPR017597">
    <property type="entry name" value="Pyrv_DH_E1_asu_subgrp-y"/>
</dbReference>
<dbReference type="InterPro" id="IPR001017">
    <property type="entry name" value="DH_E1"/>
</dbReference>
<evidence type="ECO:0000256" key="5">
    <source>
        <dbReference type="RuleBase" id="RU361139"/>
    </source>
</evidence>
<dbReference type="SUPFAM" id="SSF52518">
    <property type="entry name" value="Thiamin diphosphate-binding fold (THDP-binding)"/>
    <property type="match status" value="1"/>
</dbReference>
<dbReference type="InterPro" id="IPR029061">
    <property type="entry name" value="THDP-binding"/>
</dbReference>
<keyword evidence="2 5" id="KW-0560">Oxidoreductase</keyword>
<dbReference type="GO" id="GO:0004739">
    <property type="term" value="F:pyruvate dehydrogenase (acetyl-transferring) activity"/>
    <property type="evidence" value="ECO:0007669"/>
    <property type="project" value="UniProtKB-UniRule"/>
</dbReference>
<evidence type="ECO:0000256" key="4">
    <source>
        <dbReference type="ARBA" id="ARBA00023317"/>
    </source>
</evidence>
<dbReference type="AlphaFoldDB" id="A0AAU7YQS0"/>
<protein>
    <recommendedName>
        <fullName evidence="5">Pyruvate dehydrogenase E1 component subunit alpha</fullName>
        <ecNumber evidence="5">1.2.4.1</ecNumber>
    </recommendedName>
</protein>
<dbReference type="CDD" id="cd02000">
    <property type="entry name" value="TPP_E1_PDC_ADC_BCADC"/>
    <property type="match status" value="1"/>
</dbReference>
<dbReference type="Pfam" id="PF00676">
    <property type="entry name" value="E1_dh"/>
    <property type="match status" value="1"/>
</dbReference>
<evidence type="ECO:0000256" key="1">
    <source>
        <dbReference type="ARBA" id="ARBA00001964"/>
    </source>
</evidence>
<organism evidence="7">
    <name type="scientific">Gracilaria hainanensis</name>
    <dbReference type="NCBI Taxonomy" id="2871843"/>
    <lineage>
        <taxon>Eukaryota</taxon>
        <taxon>Rhodophyta</taxon>
        <taxon>Florideophyceae</taxon>
        <taxon>Rhodymeniophycidae</taxon>
        <taxon>Gracilariales</taxon>
        <taxon>Gracilariaceae</taxon>
        <taxon>Gracilaria</taxon>
    </lineage>
</organism>
<dbReference type="InterPro" id="IPR050642">
    <property type="entry name" value="PDH_E1_Alpha_Subunit"/>
</dbReference>
<accession>A0AAU7YQS0</accession>
<gene>
    <name evidence="7" type="primary">odpA</name>
</gene>
<evidence type="ECO:0000256" key="2">
    <source>
        <dbReference type="ARBA" id="ARBA00023002"/>
    </source>
</evidence>
<dbReference type="EMBL" id="PP942170">
    <property type="protein sequence ID" value="XCA55510.1"/>
    <property type="molecule type" value="Genomic_DNA"/>
</dbReference>
<dbReference type="GO" id="GO:0006086">
    <property type="term" value="P:pyruvate decarboxylation to acetyl-CoA"/>
    <property type="evidence" value="ECO:0007669"/>
    <property type="project" value="InterPro"/>
</dbReference>
<keyword evidence="4 5" id="KW-0670">Pyruvate</keyword>
<dbReference type="NCBIfam" id="TIGR03182">
    <property type="entry name" value="PDH_E1_alph_y"/>
    <property type="match status" value="1"/>
</dbReference>
<name>A0AAU7YQS0_9FLOR</name>
<dbReference type="FunFam" id="3.40.50.970:FF:000013">
    <property type="entry name" value="Pyruvate dehydrogenase E1 component subunit alpha"/>
    <property type="match status" value="1"/>
</dbReference>
<dbReference type="PANTHER" id="PTHR11516">
    <property type="entry name" value="PYRUVATE DEHYDROGENASE E1 COMPONENT, ALPHA SUBUNIT BACTERIAL AND ORGANELLAR"/>
    <property type="match status" value="1"/>
</dbReference>
<dbReference type="PANTHER" id="PTHR11516:SF60">
    <property type="entry name" value="PYRUVATE DEHYDROGENASE E1 COMPONENT SUBUNIT ALPHA"/>
    <property type="match status" value="1"/>
</dbReference>
<evidence type="ECO:0000256" key="3">
    <source>
        <dbReference type="ARBA" id="ARBA00023052"/>
    </source>
</evidence>